<dbReference type="GeneID" id="91107971"/>
<name>A0A0U5HWJ5_9EURY</name>
<dbReference type="KEGG" id="hhb:Hhub_3294"/>
<dbReference type="EMBL" id="LN831302">
    <property type="protein sequence ID" value="CQH60787.1"/>
    <property type="molecule type" value="Genomic_DNA"/>
</dbReference>
<evidence type="ECO:0000313" key="2">
    <source>
        <dbReference type="EMBL" id="CQH60787.1"/>
    </source>
</evidence>
<feature type="domain" description="DUF7968" evidence="1">
    <location>
        <begin position="2"/>
        <end position="86"/>
    </location>
</feature>
<keyword evidence="3" id="KW-1185">Reference proteome</keyword>
<sequence>MATTVTVSYPADVGDWVRDQLRTDHVRAYLKRSNDRAREGDAWSVSVNEGCGVTSPDIPLRVEGVVGDESLDETAELAFVERDAGRNGAGGEN</sequence>
<dbReference type="OrthoDB" id="239888at2157"/>
<gene>
    <name evidence="2" type="ORF">HHUB_3294</name>
</gene>
<dbReference type="InterPro" id="IPR058274">
    <property type="entry name" value="DUF7968"/>
</dbReference>
<dbReference type="RefSeq" id="WP_059057647.1">
    <property type="nucleotide sequence ID" value="NZ_CEML01000001.1"/>
</dbReference>
<evidence type="ECO:0000313" key="3">
    <source>
        <dbReference type="Proteomes" id="UP000066737"/>
    </source>
</evidence>
<dbReference type="STRING" id="1407499.HHUB_3294"/>
<protein>
    <recommendedName>
        <fullName evidence="1">DUF7968 domain-containing protein</fullName>
    </recommendedName>
</protein>
<accession>A0A0U5HWJ5</accession>
<proteinExistence type="predicted"/>
<evidence type="ECO:0000259" key="1">
    <source>
        <dbReference type="Pfam" id="PF25922"/>
    </source>
</evidence>
<reference evidence="3" key="1">
    <citation type="journal article" date="2016" name="Environ. Microbiol.">
        <title>The complete genome of a viable archaeum isolated from 123-million-year-old rock salt.</title>
        <authorList>
            <person name="Jaakkola S.T."/>
            <person name="Pfeiffer F."/>
            <person name="Ravantti J.J."/>
            <person name="Guo Q."/>
            <person name="Liu Y."/>
            <person name="Chen X."/>
            <person name="Ma H."/>
            <person name="Yang C."/>
            <person name="Oksanen H.M."/>
            <person name="Bamford D.H."/>
        </authorList>
    </citation>
    <scope>NUCLEOTIDE SEQUENCE</scope>
    <source>
        <strain evidence="3">JI20-1</strain>
    </source>
</reference>
<dbReference type="Proteomes" id="UP000066737">
    <property type="component" value="Chromosome I"/>
</dbReference>
<dbReference type="AlphaFoldDB" id="A0A0U5HWJ5"/>
<organism evidence="2 3">
    <name type="scientific">Halobacterium hubeiense</name>
    <dbReference type="NCBI Taxonomy" id="1407499"/>
    <lineage>
        <taxon>Archaea</taxon>
        <taxon>Methanobacteriati</taxon>
        <taxon>Methanobacteriota</taxon>
        <taxon>Stenosarchaea group</taxon>
        <taxon>Halobacteria</taxon>
        <taxon>Halobacteriales</taxon>
        <taxon>Halobacteriaceae</taxon>
        <taxon>Halobacterium</taxon>
    </lineage>
</organism>
<dbReference type="Pfam" id="PF25922">
    <property type="entry name" value="DUF7968"/>
    <property type="match status" value="1"/>
</dbReference>